<comment type="caution">
    <text evidence="2">The sequence shown here is derived from an EMBL/GenBank/DDBJ whole genome shotgun (WGS) entry which is preliminary data.</text>
</comment>
<dbReference type="OrthoDB" id="7348740at2"/>
<dbReference type="RefSeq" id="WP_115517775.1">
    <property type="nucleotide sequence ID" value="NZ_QRGO01000001.1"/>
</dbReference>
<dbReference type="Proteomes" id="UP000263993">
    <property type="component" value="Unassembled WGS sequence"/>
</dbReference>
<name>A0A371BEG7_9BRAD</name>
<accession>A0A371BEG7</accession>
<protein>
    <recommendedName>
        <fullName evidence="4">LTXXQ motif family protein</fullName>
    </recommendedName>
</protein>
<sequence>MRAGIAISTALLIGGLVAGSALAQPAGSAGSGNGWGPNMMMGPGMMGPGGGRGMSWMCSPQAAGLAEWRKQRIEQLLKPTEAQRKALDDLQVASTKAAEAVSAACPREFPASAQARLELMEKRMEVMLTAIKTVRPAFDAFYATLSDEQKARLNSAGPRRWGWHGWRN</sequence>
<dbReference type="EMBL" id="QRGO01000001">
    <property type="protein sequence ID" value="RDV05751.1"/>
    <property type="molecule type" value="Genomic_DNA"/>
</dbReference>
<dbReference type="GO" id="GO:0042597">
    <property type="term" value="C:periplasmic space"/>
    <property type="evidence" value="ECO:0007669"/>
    <property type="project" value="InterPro"/>
</dbReference>
<evidence type="ECO:0008006" key="4">
    <source>
        <dbReference type="Google" id="ProtNLM"/>
    </source>
</evidence>
<keyword evidence="1" id="KW-0732">Signal</keyword>
<feature type="signal peptide" evidence="1">
    <location>
        <begin position="1"/>
        <end position="23"/>
    </location>
</feature>
<proteinExistence type="predicted"/>
<feature type="chain" id="PRO_5016802390" description="LTXXQ motif family protein" evidence="1">
    <location>
        <begin position="24"/>
        <end position="168"/>
    </location>
</feature>
<dbReference type="AlphaFoldDB" id="A0A371BEG7"/>
<evidence type="ECO:0000313" key="2">
    <source>
        <dbReference type="EMBL" id="RDV05751.1"/>
    </source>
</evidence>
<organism evidence="2 3">
    <name type="scientific">Undibacter mobilis</name>
    <dbReference type="NCBI Taxonomy" id="2292256"/>
    <lineage>
        <taxon>Bacteria</taxon>
        <taxon>Pseudomonadati</taxon>
        <taxon>Pseudomonadota</taxon>
        <taxon>Alphaproteobacteria</taxon>
        <taxon>Hyphomicrobiales</taxon>
        <taxon>Nitrobacteraceae</taxon>
        <taxon>Undibacter</taxon>
    </lineage>
</organism>
<keyword evidence="3" id="KW-1185">Reference proteome</keyword>
<evidence type="ECO:0000313" key="3">
    <source>
        <dbReference type="Proteomes" id="UP000263993"/>
    </source>
</evidence>
<reference evidence="3" key="1">
    <citation type="submission" date="2018-08" db="EMBL/GenBank/DDBJ databases">
        <authorList>
            <person name="Kim S.-J."/>
            <person name="Jung G.-Y."/>
        </authorList>
    </citation>
    <scope>NUCLEOTIDE SEQUENCE [LARGE SCALE GENOMIC DNA]</scope>
    <source>
        <strain evidence="3">GY_H</strain>
    </source>
</reference>
<gene>
    <name evidence="2" type="ORF">DXH78_07090</name>
</gene>
<evidence type="ECO:0000256" key="1">
    <source>
        <dbReference type="SAM" id="SignalP"/>
    </source>
</evidence>
<dbReference type="Pfam" id="PF07813">
    <property type="entry name" value="LTXXQ"/>
    <property type="match status" value="1"/>
</dbReference>
<dbReference type="InterPro" id="IPR012899">
    <property type="entry name" value="LTXXQ"/>
</dbReference>